<evidence type="ECO:0000256" key="2">
    <source>
        <dbReference type="SAM" id="SignalP"/>
    </source>
</evidence>
<reference evidence="3 4" key="1">
    <citation type="submission" date="2020-05" db="EMBL/GenBank/DDBJ databases">
        <title>Azospirillum oleiclasticum sp. nov, a nitrogen-fixing and heavy crude oil-emulsifying bacterium isolated from the crude oil of Yumen Oilfield.</title>
        <authorList>
            <person name="Wu D."/>
            <person name="Cai M."/>
            <person name="Zhang X."/>
        </authorList>
    </citation>
    <scope>NUCLEOTIDE SEQUENCE [LARGE SCALE GENOMIC DNA]</scope>
    <source>
        <strain evidence="3 4">ROY-1-1-2</strain>
    </source>
</reference>
<dbReference type="PANTHER" id="PTHR33376">
    <property type="match status" value="1"/>
</dbReference>
<dbReference type="NCBIfam" id="NF037995">
    <property type="entry name" value="TRAP_S1"/>
    <property type="match status" value="1"/>
</dbReference>
<protein>
    <submittedName>
        <fullName evidence="3">TRAP transporter substrate-binding protein DctP</fullName>
    </submittedName>
</protein>
<dbReference type="Gene3D" id="3.40.190.10">
    <property type="entry name" value="Periplasmic binding protein-like II"/>
    <property type="match status" value="1"/>
</dbReference>
<dbReference type="PIRSF" id="PIRSF039026">
    <property type="entry name" value="SiaP"/>
    <property type="match status" value="1"/>
</dbReference>
<comment type="caution">
    <text evidence="3">The sequence shown here is derived from an EMBL/GenBank/DDBJ whole genome shotgun (WGS) entry which is preliminary data.</text>
</comment>
<evidence type="ECO:0000313" key="4">
    <source>
        <dbReference type="Proteomes" id="UP000584642"/>
    </source>
</evidence>
<accession>A0ABX2TAI0</accession>
<dbReference type="Proteomes" id="UP000584642">
    <property type="component" value="Unassembled WGS sequence"/>
</dbReference>
<dbReference type="RefSeq" id="WP_180281457.1">
    <property type="nucleotide sequence ID" value="NZ_JABFDB010000004.1"/>
</dbReference>
<proteinExistence type="predicted"/>
<dbReference type="Gene3D" id="3.40.190.170">
    <property type="entry name" value="Bacterial extracellular solute-binding protein, family 7"/>
    <property type="match status" value="1"/>
</dbReference>
<dbReference type="InterPro" id="IPR006311">
    <property type="entry name" value="TAT_signal"/>
</dbReference>
<dbReference type="PROSITE" id="PS51318">
    <property type="entry name" value="TAT"/>
    <property type="match status" value="1"/>
</dbReference>
<dbReference type="InterPro" id="IPR026289">
    <property type="entry name" value="SBP_TakP-like"/>
</dbReference>
<dbReference type="InterPro" id="IPR038404">
    <property type="entry name" value="TRAP_DctP_sf"/>
</dbReference>
<name>A0ABX2TAI0_9PROT</name>
<evidence type="ECO:0000256" key="1">
    <source>
        <dbReference type="ARBA" id="ARBA00022729"/>
    </source>
</evidence>
<gene>
    <name evidence="3" type="primary">dctP</name>
    <name evidence="3" type="ORF">HND93_08175</name>
</gene>
<dbReference type="Pfam" id="PF03480">
    <property type="entry name" value="DctP"/>
    <property type="match status" value="1"/>
</dbReference>
<keyword evidence="4" id="KW-1185">Reference proteome</keyword>
<evidence type="ECO:0000313" key="3">
    <source>
        <dbReference type="EMBL" id="NYZ19685.1"/>
    </source>
</evidence>
<feature type="chain" id="PRO_5045539863" evidence="2">
    <location>
        <begin position="33"/>
        <end position="348"/>
    </location>
</feature>
<keyword evidence="1 2" id="KW-0732">Signal</keyword>
<organism evidence="3 4">
    <name type="scientific">Azospirillum oleiclasticum</name>
    <dbReference type="NCBI Taxonomy" id="2735135"/>
    <lineage>
        <taxon>Bacteria</taxon>
        <taxon>Pseudomonadati</taxon>
        <taxon>Pseudomonadota</taxon>
        <taxon>Alphaproteobacteria</taxon>
        <taxon>Rhodospirillales</taxon>
        <taxon>Azospirillaceae</taxon>
        <taxon>Azospirillum</taxon>
    </lineage>
</organism>
<feature type="signal peptide" evidence="2">
    <location>
        <begin position="1"/>
        <end position="32"/>
    </location>
</feature>
<sequence length="348" mass="37174">MTSFVTRRAALKAAGIGTAAAAASTLAAPAIAQDTVSWRMQSLWDGGTTPQKFEERFVKRVAELTGGRFKIELFSAGQILPANQMFDAVRGGAFQMMKTFDGYEAGKIPALAFTSTVPFGFPESDQYEAWFYELGGIDLARQAYGQAGLFYIAPTVYGPEPMHSKFPIRKIADWNGKKGRFVGLASTVMGALGVSVVPLPTGEVYSALDKGLIDFADRGDLTANFEAGLAEVAKHIVMPGVHQPTTATSYVANRAAYEKLSAENKAALAVAAREVSAALRQHILVADGKAIEGYKAKGVEIVSLDPADVQQGRVKAREAWVTATKNEALATKVLDSQVAFMKQLGLLA</sequence>
<dbReference type="InterPro" id="IPR018389">
    <property type="entry name" value="DctP_fam"/>
</dbReference>
<dbReference type="PANTHER" id="PTHR33376:SF5">
    <property type="entry name" value="EXTRACYTOPLASMIC SOLUTE RECEPTOR PROTEIN"/>
    <property type="match status" value="1"/>
</dbReference>
<dbReference type="EMBL" id="JABFDB010000004">
    <property type="protein sequence ID" value="NYZ19685.1"/>
    <property type="molecule type" value="Genomic_DNA"/>
</dbReference>